<sequence>MWSGLAYTKPGTVRRFYHVRDATGTNYPDSVSVLGSLGVYIAHVSSLTKLEGTAHSEDKERRKERRNPAVVVHILVRRMIISSWLNAEEAGIVEKSSKRASIMRVKREVFIRQTGSPIQAGSTWVQEVERSSYHRQAPEWNPQLLGLLVLGVESVRPAPSLVTPAEIRTH</sequence>
<name>A0AAE1BCT6_9GAST</name>
<evidence type="ECO:0000313" key="1">
    <source>
        <dbReference type="EMBL" id="KAK3802902.1"/>
    </source>
</evidence>
<accession>A0AAE1BCT6</accession>
<evidence type="ECO:0000313" key="2">
    <source>
        <dbReference type="Proteomes" id="UP001283361"/>
    </source>
</evidence>
<keyword evidence="2" id="KW-1185">Reference proteome</keyword>
<dbReference type="Proteomes" id="UP001283361">
    <property type="component" value="Unassembled WGS sequence"/>
</dbReference>
<organism evidence="1 2">
    <name type="scientific">Elysia crispata</name>
    <name type="common">lettuce slug</name>
    <dbReference type="NCBI Taxonomy" id="231223"/>
    <lineage>
        <taxon>Eukaryota</taxon>
        <taxon>Metazoa</taxon>
        <taxon>Spiralia</taxon>
        <taxon>Lophotrochozoa</taxon>
        <taxon>Mollusca</taxon>
        <taxon>Gastropoda</taxon>
        <taxon>Heterobranchia</taxon>
        <taxon>Euthyneura</taxon>
        <taxon>Panpulmonata</taxon>
        <taxon>Sacoglossa</taxon>
        <taxon>Placobranchoidea</taxon>
        <taxon>Plakobranchidae</taxon>
        <taxon>Elysia</taxon>
    </lineage>
</organism>
<gene>
    <name evidence="1" type="ORF">RRG08_020003</name>
</gene>
<reference evidence="1" key="1">
    <citation type="journal article" date="2023" name="G3 (Bethesda)">
        <title>A reference genome for the long-term kleptoplast-retaining sea slug Elysia crispata morphotype clarki.</title>
        <authorList>
            <person name="Eastman K.E."/>
            <person name="Pendleton A.L."/>
            <person name="Shaikh M.A."/>
            <person name="Suttiyut T."/>
            <person name="Ogas R."/>
            <person name="Tomko P."/>
            <person name="Gavelis G."/>
            <person name="Widhalm J.R."/>
            <person name="Wisecaver J.H."/>
        </authorList>
    </citation>
    <scope>NUCLEOTIDE SEQUENCE</scope>
    <source>
        <strain evidence="1">ECLA1</strain>
    </source>
</reference>
<comment type="caution">
    <text evidence="1">The sequence shown here is derived from an EMBL/GenBank/DDBJ whole genome shotgun (WGS) entry which is preliminary data.</text>
</comment>
<dbReference type="EMBL" id="JAWDGP010000205">
    <property type="protein sequence ID" value="KAK3802902.1"/>
    <property type="molecule type" value="Genomic_DNA"/>
</dbReference>
<proteinExistence type="predicted"/>
<protein>
    <submittedName>
        <fullName evidence="1">Uncharacterized protein</fullName>
    </submittedName>
</protein>
<dbReference type="AlphaFoldDB" id="A0AAE1BCT6"/>